<accession>A0A1R4G9W2</accession>
<keyword evidence="3" id="KW-1185">Reference proteome</keyword>
<gene>
    <name evidence="2" type="ORF">CZ674_10235</name>
</gene>
<name>A0A1R4G9W2_9MICO</name>
<evidence type="ECO:0008006" key="4">
    <source>
        <dbReference type="Google" id="ProtNLM"/>
    </source>
</evidence>
<keyword evidence="1" id="KW-1133">Transmembrane helix</keyword>
<dbReference type="EMBL" id="FUHU01000041">
    <property type="protein sequence ID" value="SJM64974.1"/>
    <property type="molecule type" value="Genomic_DNA"/>
</dbReference>
<keyword evidence="1" id="KW-0812">Transmembrane</keyword>
<organism evidence="2 3">
    <name type="scientific">Agrococcus casei LMG 22410</name>
    <dbReference type="NCBI Taxonomy" id="1255656"/>
    <lineage>
        <taxon>Bacteria</taxon>
        <taxon>Bacillati</taxon>
        <taxon>Actinomycetota</taxon>
        <taxon>Actinomycetes</taxon>
        <taxon>Micrococcales</taxon>
        <taxon>Microbacteriaceae</taxon>
        <taxon>Agrococcus</taxon>
    </lineage>
</organism>
<reference evidence="2 3" key="1">
    <citation type="submission" date="2017-02" db="EMBL/GenBank/DDBJ databases">
        <authorList>
            <person name="Peterson S.W."/>
        </authorList>
    </citation>
    <scope>NUCLEOTIDE SEQUENCE [LARGE SCALE GENOMIC DNA]</scope>
    <source>
        <strain evidence="2 3">LMG 22410</strain>
    </source>
</reference>
<evidence type="ECO:0000313" key="2">
    <source>
        <dbReference type="EMBL" id="SJM64974.1"/>
    </source>
</evidence>
<evidence type="ECO:0000313" key="3">
    <source>
        <dbReference type="Proteomes" id="UP000195787"/>
    </source>
</evidence>
<protein>
    <recommendedName>
        <fullName evidence="4">Holin</fullName>
    </recommendedName>
</protein>
<feature type="transmembrane region" description="Helical" evidence="1">
    <location>
        <begin position="20"/>
        <end position="41"/>
    </location>
</feature>
<feature type="transmembrane region" description="Helical" evidence="1">
    <location>
        <begin position="53"/>
        <end position="71"/>
    </location>
</feature>
<evidence type="ECO:0000256" key="1">
    <source>
        <dbReference type="SAM" id="Phobius"/>
    </source>
</evidence>
<dbReference type="AlphaFoldDB" id="A0A1R4G9W2"/>
<keyword evidence="1" id="KW-0472">Membrane</keyword>
<dbReference type="RefSeq" id="WP_086992447.1">
    <property type="nucleotide sequence ID" value="NZ_FUHU01000041.1"/>
</dbReference>
<sequence length="99" mass="10266">MSETSTQQQHPWRSAARTALQTAVVLVAAAIVAGPEIAAFVEQFWPGSPVPAWIAAAVAFLSAASGLLARLSALPAVDRLLEHIVRLGSAPGVDRANTP</sequence>
<dbReference type="Proteomes" id="UP000195787">
    <property type="component" value="Unassembled WGS sequence"/>
</dbReference>
<proteinExistence type="predicted"/>
<dbReference type="GeneID" id="303173590"/>